<organism evidence="1 2">
    <name type="scientific">Paraburkholderia elongata</name>
    <dbReference type="NCBI Taxonomy" id="2675747"/>
    <lineage>
        <taxon>Bacteria</taxon>
        <taxon>Pseudomonadati</taxon>
        <taxon>Pseudomonadota</taxon>
        <taxon>Betaproteobacteria</taxon>
        <taxon>Burkholderiales</taxon>
        <taxon>Burkholderiaceae</taxon>
        <taxon>Paraburkholderia</taxon>
    </lineage>
</organism>
<dbReference type="GO" id="GO:0004519">
    <property type="term" value="F:endonuclease activity"/>
    <property type="evidence" value="ECO:0007669"/>
    <property type="project" value="InterPro"/>
</dbReference>
<dbReference type="GO" id="GO:0043571">
    <property type="term" value="P:maintenance of CRISPR repeat elements"/>
    <property type="evidence" value="ECO:0007669"/>
    <property type="project" value="InterPro"/>
</dbReference>
<sequence length="187" mass="20786">MNAYLEISIRPDPEFIPTTLMNILFGELHRALAAHGRRNIGVSFPDVRENSRSLGTRLRIHGDASSLGALTMSGCTAGLLDHIEVGEITQVPTDARHRVVRRVQAKSSPERQRRRLMARKGIDAEAARQTIPDCAAERLNLPYLILTSKSTGEQFRLFVEHLPIQQQAVEGEFSAYGLSAIATVPWF</sequence>
<dbReference type="RefSeq" id="WP_172175036.1">
    <property type="nucleotide sequence ID" value="NZ_WOEZ01000215.1"/>
</dbReference>
<dbReference type="Pfam" id="PF09618">
    <property type="entry name" value="Cas_Csy4"/>
    <property type="match status" value="1"/>
</dbReference>
<proteinExistence type="predicted"/>
<dbReference type="EMBL" id="WOEZ01000215">
    <property type="protein sequence ID" value="NPT60333.1"/>
    <property type="molecule type" value="Genomic_DNA"/>
</dbReference>
<dbReference type="AlphaFoldDB" id="A0A972NV16"/>
<protein>
    <submittedName>
        <fullName evidence="1">Type I-F CRISPR-associated endoribonuclease Cas6/Csy4</fullName>
    </submittedName>
</protein>
<keyword evidence="2" id="KW-1185">Reference proteome</keyword>
<dbReference type="Gene3D" id="3.30.70.2540">
    <property type="entry name" value="CRISPR-associated endoribonuclease Cas6/Csy4"/>
    <property type="match status" value="1"/>
</dbReference>
<dbReference type="CDD" id="cd09739">
    <property type="entry name" value="Cas6_I-F"/>
    <property type="match status" value="1"/>
</dbReference>
<reference evidence="1 2" key="1">
    <citation type="submission" date="2019-11" db="EMBL/GenBank/DDBJ databases">
        <title>Metabolism of dissolved organic matter in forest soils.</title>
        <authorList>
            <person name="Cyle K.T."/>
            <person name="Wilhelm R.C."/>
            <person name="Martinez C.E."/>
        </authorList>
    </citation>
    <scope>NUCLEOTIDE SEQUENCE [LARGE SCALE GENOMIC DNA]</scope>
    <source>
        <strain evidence="1 2">5N</strain>
    </source>
</reference>
<comment type="caution">
    <text evidence="1">The sequence shown here is derived from an EMBL/GenBank/DDBJ whole genome shotgun (WGS) entry which is preliminary data.</text>
</comment>
<dbReference type="NCBIfam" id="TIGR02563">
    <property type="entry name" value="cas_Csy4"/>
    <property type="match status" value="1"/>
</dbReference>
<accession>A0A972NV16</accession>
<name>A0A972NV16_9BURK</name>
<gene>
    <name evidence="1" type="primary">cas6f</name>
    <name evidence="1" type="ORF">GNZ13_38700</name>
</gene>
<dbReference type="InterPro" id="IPR013396">
    <property type="entry name" value="CRISPR-assoc_prot_Csy4"/>
</dbReference>
<evidence type="ECO:0000313" key="1">
    <source>
        <dbReference type="EMBL" id="NPT60333.1"/>
    </source>
</evidence>
<evidence type="ECO:0000313" key="2">
    <source>
        <dbReference type="Proteomes" id="UP000655523"/>
    </source>
</evidence>
<dbReference type="Proteomes" id="UP000655523">
    <property type="component" value="Unassembled WGS sequence"/>
</dbReference>
<dbReference type="InterPro" id="IPR042564">
    <property type="entry name" value="CRISPR-Cas6/Csy4_sf"/>
</dbReference>